<dbReference type="PANTHER" id="PTHR30012">
    <property type="entry name" value="GENERAL SECRETION PATHWAY PROTEIN"/>
    <property type="match status" value="1"/>
</dbReference>
<keyword evidence="6 7" id="KW-0472">Membrane</keyword>
<keyword evidence="4 7" id="KW-0812">Transmembrane</keyword>
<dbReference type="OMA" id="NWAMSIL"/>
<feature type="domain" description="Type II secretion system protein GspF" evidence="8">
    <location>
        <begin position="305"/>
        <end position="422"/>
    </location>
</feature>
<dbReference type="EMBL" id="DPIY01000006">
    <property type="protein sequence ID" value="HCT56907.1"/>
    <property type="molecule type" value="Genomic_DNA"/>
</dbReference>
<evidence type="ECO:0000256" key="6">
    <source>
        <dbReference type="ARBA" id="ARBA00023136"/>
    </source>
</evidence>
<dbReference type="InterPro" id="IPR003004">
    <property type="entry name" value="GspF/PilC"/>
</dbReference>
<comment type="subcellular location">
    <subcellularLocation>
        <location evidence="1">Cell membrane</location>
        <topology evidence="1">Multi-pass membrane protein</topology>
    </subcellularLocation>
</comment>
<evidence type="ECO:0000313" key="10">
    <source>
        <dbReference type="Proteomes" id="UP000264071"/>
    </source>
</evidence>
<feature type="domain" description="Type II secretion system protein GspF" evidence="8">
    <location>
        <begin position="105"/>
        <end position="225"/>
    </location>
</feature>
<proteinExistence type="inferred from homology"/>
<keyword evidence="5 7" id="KW-1133">Transmembrane helix</keyword>
<sequence>MNEGRWHYRAADTTGREQEGVLSAANADDALAQLRARTLWVIDLRPQATTTSTNVHGDAAVMVNYATTLATVDRPPRMVDRFGDVLSAWWSRVSGQDAETLAALVRSMATLLAAGVPIDRALSHAASSENVHWRAPFVRIRNAVRRGESLSTACAAESALPSIMAPTVAAAEATGSLASAFEGLAEYLERGAELRARVRGALTYPTLLASSSAIAILVIVLVVVPRFAALLTDTGAPLPTSTKLLVGVSALVGQWWWLLTMVAVVAMVGLRQWLQSAEGRRQWHTWRLTLPVSGAAERQLDIARYLRTLALALGSGVSLLRAMGLARATVQNVALAAALEPAEREVREGGSLASALGPQLPPLSRQLLEAGEAASALGPLAARAATASETDAQRTLARVVALLEPMLILGLGGLVGFVALALLQAIYGLNAGVL</sequence>
<evidence type="ECO:0000259" key="8">
    <source>
        <dbReference type="Pfam" id="PF00482"/>
    </source>
</evidence>
<dbReference type="PRINTS" id="PR00812">
    <property type="entry name" value="BCTERIALGSPF"/>
</dbReference>
<evidence type="ECO:0000256" key="7">
    <source>
        <dbReference type="SAM" id="Phobius"/>
    </source>
</evidence>
<dbReference type="PANTHER" id="PTHR30012:SF0">
    <property type="entry name" value="TYPE II SECRETION SYSTEM PROTEIN F-RELATED"/>
    <property type="match status" value="1"/>
</dbReference>
<feature type="transmembrane region" description="Helical" evidence="7">
    <location>
        <begin position="244"/>
        <end position="270"/>
    </location>
</feature>
<evidence type="ECO:0000256" key="2">
    <source>
        <dbReference type="ARBA" id="ARBA00005745"/>
    </source>
</evidence>
<evidence type="ECO:0000256" key="3">
    <source>
        <dbReference type="ARBA" id="ARBA00022475"/>
    </source>
</evidence>
<feature type="transmembrane region" description="Helical" evidence="7">
    <location>
        <begin position="406"/>
        <end position="427"/>
    </location>
</feature>
<dbReference type="Proteomes" id="UP000264071">
    <property type="component" value="Unassembled WGS sequence"/>
</dbReference>
<dbReference type="GO" id="GO:0005886">
    <property type="term" value="C:plasma membrane"/>
    <property type="evidence" value="ECO:0007669"/>
    <property type="project" value="UniProtKB-SubCell"/>
</dbReference>
<accession>A0A3D4V9A1</accession>
<protein>
    <recommendedName>
        <fullName evidence="8">Type II secretion system protein GspF domain-containing protein</fullName>
    </recommendedName>
</protein>
<evidence type="ECO:0000313" key="9">
    <source>
        <dbReference type="EMBL" id="HCT56907.1"/>
    </source>
</evidence>
<comment type="similarity">
    <text evidence="2">Belongs to the GSP F family.</text>
</comment>
<keyword evidence="3" id="KW-1003">Cell membrane</keyword>
<dbReference type="Pfam" id="PF00482">
    <property type="entry name" value="T2SSF"/>
    <property type="match status" value="2"/>
</dbReference>
<reference evidence="9 10" key="1">
    <citation type="journal article" date="2018" name="Nat. Biotechnol.">
        <title>A standardized bacterial taxonomy based on genome phylogeny substantially revises the tree of life.</title>
        <authorList>
            <person name="Parks D.H."/>
            <person name="Chuvochina M."/>
            <person name="Waite D.W."/>
            <person name="Rinke C."/>
            <person name="Skarshewski A."/>
            <person name="Chaumeil P.A."/>
            <person name="Hugenholtz P."/>
        </authorList>
    </citation>
    <scope>NUCLEOTIDE SEQUENCE [LARGE SCALE GENOMIC DNA]</scope>
    <source>
        <strain evidence="9">UBA8844</strain>
    </source>
</reference>
<evidence type="ECO:0000256" key="4">
    <source>
        <dbReference type="ARBA" id="ARBA00022692"/>
    </source>
</evidence>
<dbReference type="GO" id="GO:0015628">
    <property type="term" value="P:protein secretion by the type II secretion system"/>
    <property type="evidence" value="ECO:0007669"/>
    <property type="project" value="TreeGrafter"/>
</dbReference>
<evidence type="ECO:0000256" key="5">
    <source>
        <dbReference type="ARBA" id="ARBA00022989"/>
    </source>
</evidence>
<dbReference type="InterPro" id="IPR042094">
    <property type="entry name" value="T2SS_GspF_sf"/>
</dbReference>
<evidence type="ECO:0000256" key="1">
    <source>
        <dbReference type="ARBA" id="ARBA00004651"/>
    </source>
</evidence>
<organism evidence="9 10">
    <name type="scientific">Gemmatimonas aurantiaca</name>
    <dbReference type="NCBI Taxonomy" id="173480"/>
    <lineage>
        <taxon>Bacteria</taxon>
        <taxon>Pseudomonadati</taxon>
        <taxon>Gemmatimonadota</taxon>
        <taxon>Gemmatimonadia</taxon>
        <taxon>Gemmatimonadales</taxon>
        <taxon>Gemmatimonadaceae</taxon>
        <taxon>Gemmatimonas</taxon>
    </lineage>
</organism>
<dbReference type="AlphaFoldDB" id="A0A3D4V9A1"/>
<comment type="caution">
    <text evidence="9">The sequence shown here is derived from an EMBL/GenBank/DDBJ whole genome shotgun (WGS) entry which is preliminary data.</text>
</comment>
<feature type="transmembrane region" description="Helical" evidence="7">
    <location>
        <begin position="202"/>
        <end position="224"/>
    </location>
</feature>
<gene>
    <name evidence="9" type="ORF">DGD08_06795</name>
</gene>
<name>A0A3D4V9A1_9BACT</name>
<dbReference type="InterPro" id="IPR018076">
    <property type="entry name" value="T2SS_GspF_dom"/>
</dbReference>
<dbReference type="Gene3D" id="1.20.81.30">
    <property type="entry name" value="Type II secretion system (T2SS), domain F"/>
    <property type="match status" value="2"/>
</dbReference>